<keyword evidence="3" id="KW-1185">Reference proteome</keyword>
<evidence type="ECO:0000256" key="1">
    <source>
        <dbReference type="SAM" id="Phobius"/>
    </source>
</evidence>
<feature type="transmembrane region" description="Helical" evidence="1">
    <location>
        <begin position="12"/>
        <end position="30"/>
    </location>
</feature>
<evidence type="ECO:0000313" key="3">
    <source>
        <dbReference type="Proteomes" id="UP000636110"/>
    </source>
</evidence>
<keyword evidence="1" id="KW-0812">Transmembrane</keyword>
<dbReference type="RefSeq" id="WP_182954281.1">
    <property type="nucleotide sequence ID" value="NZ_WNXC01000001.1"/>
</dbReference>
<keyword evidence="1" id="KW-1133">Transmembrane helix</keyword>
<proteinExistence type="predicted"/>
<evidence type="ECO:0000313" key="2">
    <source>
        <dbReference type="EMBL" id="MBB2148395.1"/>
    </source>
</evidence>
<dbReference type="EMBL" id="WNXC01000001">
    <property type="protein sequence ID" value="MBB2148395.1"/>
    <property type="molecule type" value="Genomic_DNA"/>
</dbReference>
<dbReference type="Proteomes" id="UP000636110">
    <property type="component" value="Unassembled WGS sequence"/>
</dbReference>
<keyword evidence="1" id="KW-0472">Membrane</keyword>
<gene>
    <name evidence="2" type="ORF">GM920_05670</name>
</gene>
<accession>A0ABR6ESZ4</accession>
<organism evidence="2 3">
    <name type="scientific">Pedobacter gandavensis</name>
    <dbReference type="NCBI Taxonomy" id="2679963"/>
    <lineage>
        <taxon>Bacteria</taxon>
        <taxon>Pseudomonadati</taxon>
        <taxon>Bacteroidota</taxon>
        <taxon>Sphingobacteriia</taxon>
        <taxon>Sphingobacteriales</taxon>
        <taxon>Sphingobacteriaceae</taxon>
        <taxon>Pedobacter</taxon>
    </lineage>
</organism>
<evidence type="ECO:0008006" key="4">
    <source>
        <dbReference type="Google" id="ProtNLM"/>
    </source>
</evidence>
<comment type="caution">
    <text evidence="2">The sequence shown here is derived from an EMBL/GenBank/DDBJ whole genome shotgun (WGS) entry which is preliminary data.</text>
</comment>
<name>A0ABR6ESZ4_9SPHI</name>
<reference evidence="2 3" key="1">
    <citation type="submission" date="2019-11" db="EMBL/GenBank/DDBJ databases">
        <title>Description of Pedobacter sp. LMG 31462T.</title>
        <authorList>
            <person name="Carlier A."/>
            <person name="Qi S."/>
            <person name="Vandamme P."/>
        </authorList>
    </citation>
    <scope>NUCLEOTIDE SEQUENCE [LARGE SCALE GENOMIC DNA]</scope>
    <source>
        <strain evidence="2 3">LMG 31462</strain>
    </source>
</reference>
<sequence length="174" mass="20523">MKNRLDVRFISKALRCLLIALFAFMSYHVLPTRFQKELKSREYLQPITSSIDQSFTHHHKLAPGIHLIRAHTLVYEYANPEVPKRIFKYKLPTQTLKILYKKNRVAILYSKPIYQNRKQVDGESTNKNFEASSGRKIWQLLRQNETYLPPFFCYRMQRGDISFSDDPLPEGVVS</sequence>
<protein>
    <recommendedName>
        <fullName evidence="4">L,D-transpeptidase</fullName>
    </recommendedName>
</protein>